<dbReference type="EMBL" id="JBJXBP010000006">
    <property type="protein sequence ID" value="KAL3824977.1"/>
    <property type="molecule type" value="Genomic_DNA"/>
</dbReference>
<dbReference type="PANTHER" id="PTHR33474">
    <property type="entry name" value="TRANSMEMBRANE PROTEIN"/>
    <property type="match status" value="1"/>
</dbReference>
<dbReference type="Proteomes" id="UP001634393">
    <property type="component" value="Unassembled WGS sequence"/>
</dbReference>
<feature type="region of interest" description="Disordered" evidence="1">
    <location>
        <begin position="59"/>
        <end position="79"/>
    </location>
</feature>
<sequence>MNKNTAPNFFLIILLFALLAFPSTIAVPSSRSLMSSTKTLHNQHLYNEFQIKGRNGVEIEDYSGTGANNHHDPSPPGTS</sequence>
<keyword evidence="2" id="KW-0732">Signal</keyword>
<protein>
    <recommendedName>
        <fullName evidence="5">Transmembrane protein</fullName>
    </recommendedName>
</protein>
<evidence type="ECO:0000256" key="2">
    <source>
        <dbReference type="SAM" id="SignalP"/>
    </source>
</evidence>
<gene>
    <name evidence="3" type="ORF">ACJIZ3_021006</name>
</gene>
<evidence type="ECO:0008006" key="5">
    <source>
        <dbReference type="Google" id="ProtNLM"/>
    </source>
</evidence>
<feature type="chain" id="PRO_5044897194" description="Transmembrane protein" evidence="2">
    <location>
        <begin position="27"/>
        <end position="79"/>
    </location>
</feature>
<dbReference type="AlphaFoldDB" id="A0ABD3SKZ8"/>
<evidence type="ECO:0000313" key="4">
    <source>
        <dbReference type="Proteomes" id="UP001634393"/>
    </source>
</evidence>
<keyword evidence="4" id="KW-1185">Reference proteome</keyword>
<proteinExistence type="predicted"/>
<reference evidence="3 4" key="1">
    <citation type="submission" date="2024-12" db="EMBL/GenBank/DDBJ databases">
        <title>The unique morphological basis and parallel evolutionary history of personate flowers in Penstemon.</title>
        <authorList>
            <person name="Depatie T.H."/>
            <person name="Wessinger C.A."/>
        </authorList>
    </citation>
    <scope>NUCLEOTIDE SEQUENCE [LARGE SCALE GENOMIC DNA]</scope>
    <source>
        <strain evidence="3">WTNN_2</strain>
        <tissue evidence="3">Leaf</tissue>
    </source>
</reference>
<name>A0ABD3SKZ8_9LAMI</name>
<organism evidence="3 4">
    <name type="scientific">Penstemon smallii</name>
    <dbReference type="NCBI Taxonomy" id="265156"/>
    <lineage>
        <taxon>Eukaryota</taxon>
        <taxon>Viridiplantae</taxon>
        <taxon>Streptophyta</taxon>
        <taxon>Embryophyta</taxon>
        <taxon>Tracheophyta</taxon>
        <taxon>Spermatophyta</taxon>
        <taxon>Magnoliopsida</taxon>
        <taxon>eudicotyledons</taxon>
        <taxon>Gunneridae</taxon>
        <taxon>Pentapetalae</taxon>
        <taxon>asterids</taxon>
        <taxon>lamiids</taxon>
        <taxon>Lamiales</taxon>
        <taxon>Plantaginaceae</taxon>
        <taxon>Cheloneae</taxon>
        <taxon>Penstemon</taxon>
    </lineage>
</organism>
<evidence type="ECO:0000313" key="3">
    <source>
        <dbReference type="EMBL" id="KAL3824977.1"/>
    </source>
</evidence>
<evidence type="ECO:0000256" key="1">
    <source>
        <dbReference type="SAM" id="MobiDB-lite"/>
    </source>
</evidence>
<feature type="signal peptide" evidence="2">
    <location>
        <begin position="1"/>
        <end position="26"/>
    </location>
</feature>
<dbReference type="PANTHER" id="PTHR33474:SF28">
    <property type="entry name" value="OS01G0815400 PROTEIN"/>
    <property type="match status" value="1"/>
</dbReference>
<comment type="caution">
    <text evidence="3">The sequence shown here is derived from an EMBL/GenBank/DDBJ whole genome shotgun (WGS) entry which is preliminary data.</text>
</comment>
<accession>A0ABD3SKZ8</accession>